<evidence type="ECO:0000256" key="5">
    <source>
        <dbReference type="ARBA" id="ARBA00022692"/>
    </source>
</evidence>
<reference evidence="11" key="1">
    <citation type="submission" date="2015-07" db="EMBL/GenBank/DDBJ databases">
        <title>MeaNS - Measles Nucleotide Surveillance Program.</title>
        <authorList>
            <person name="Tran T."/>
            <person name="Druce J."/>
        </authorList>
    </citation>
    <scope>NUCLEOTIDE SEQUENCE</scope>
    <source>
        <strain evidence="11">UCB-OBI-ISO-001</strain>
        <tissue evidence="11">Gonad</tissue>
    </source>
</reference>
<keyword evidence="9" id="KW-0325">Glycoprotein</keyword>
<evidence type="ECO:0000256" key="10">
    <source>
        <dbReference type="RuleBase" id="RU366056"/>
    </source>
</evidence>
<gene>
    <name evidence="11" type="ORF">OCBIM_22016506mg</name>
</gene>
<accession>A0A0L8FK63</accession>
<dbReference type="KEGG" id="obi:106882807"/>
<organism evidence="11">
    <name type="scientific">Octopus bimaculoides</name>
    <name type="common">California two-spotted octopus</name>
    <dbReference type="NCBI Taxonomy" id="37653"/>
    <lineage>
        <taxon>Eukaryota</taxon>
        <taxon>Metazoa</taxon>
        <taxon>Spiralia</taxon>
        <taxon>Lophotrochozoa</taxon>
        <taxon>Mollusca</taxon>
        <taxon>Cephalopoda</taxon>
        <taxon>Coleoidea</taxon>
        <taxon>Octopodiformes</taxon>
        <taxon>Octopoda</taxon>
        <taxon>Incirrata</taxon>
        <taxon>Octopodidae</taxon>
        <taxon>Octopus</taxon>
    </lineage>
</organism>
<keyword evidence="6 10" id="KW-0256">Endoplasmic reticulum</keyword>
<evidence type="ECO:0000256" key="8">
    <source>
        <dbReference type="ARBA" id="ARBA00023136"/>
    </source>
</evidence>
<keyword evidence="8 10" id="KW-0472">Membrane</keyword>
<dbReference type="AlphaFoldDB" id="A0A0L8FK63"/>
<evidence type="ECO:0000256" key="1">
    <source>
        <dbReference type="ARBA" id="ARBA00004389"/>
    </source>
</evidence>
<dbReference type="OMA" id="ALSKYMW"/>
<protein>
    <recommendedName>
        <fullName evidence="10">Phosphatidylinositol-glycan biosynthesis class X protein</fullName>
    </recommendedName>
</protein>
<dbReference type="OrthoDB" id="5546453at2759"/>
<evidence type="ECO:0000313" key="11">
    <source>
        <dbReference type="EMBL" id="KOF64952.1"/>
    </source>
</evidence>
<dbReference type="InterPro" id="IPR013233">
    <property type="entry name" value="PIG-X/PBN1"/>
</dbReference>
<evidence type="ECO:0000256" key="2">
    <source>
        <dbReference type="ARBA" id="ARBA00004687"/>
    </source>
</evidence>
<feature type="transmembrane region" description="Helical" evidence="10">
    <location>
        <begin position="12"/>
        <end position="34"/>
    </location>
</feature>
<comment type="caution">
    <text evidence="10">Lacks conserved residue(s) required for the propagation of feature annotation.</text>
</comment>
<dbReference type="Pfam" id="PF08320">
    <property type="entry name" value="PIG-X"/>
    <property type="match status" value="1"/>
</dbReference>
<proteinExistence type="inferred from homology"/>
<evidence type="ECO:0000256" key="9">
    <source>
        <dbReference type="ARBA" id="ARBA00023180"/>
    </source>
</evidence>
<keyword evidence="5 10" id="KW-0812">Transmembrane</keyword>
<comment type="similarity">
    <text evidence="3 10">Belongs to the PIGX family.</text>
</comment>
<comment type="function">
    <text evidence="10">Stabilizing subunit of the glycosylphosphatidylinositol-mannosyltransferase I complex which catalyzes the transfer of the first mannose, via an alpha-1,4 bond from a dolichol-phosphate-mannose (Dol-P-Man) to the glucosaminyl acyl phosphatidylinositol (GlcN-(acyl)PI) intermediate to generate alpha-D-Man-(1-&gt;4)-alpha-D-GlcN-(1-&gt;6)-(1-radyl,2-acyl-sn-glycero-3-phospho)-2-acyl-inositol and participates in the sixth step of the glycosylphosphatidylinositol-anchor biosynthesis. Probably acts by stabilizing the mannosyltransferase PIGM.</text>
</comment>
<dbReference type="UniPathway" id="UPA00196"/>
<name>A0A0L8FK63_OCTBM</name>
<keyword evidence="4 10" id="KW-0337">GPI-anchor biosynthesis</keyword>
<dbReference type="PANTHER" id="PTHR28650">
    <property type="entry name" value="PHOSPHATIDYLINOSITOL-GLYCAN BIOSYNTHESIS CLASS X PROTEIN"/>
    <property type="match status" value="1"/>
</dbReference>
<dbReference type="PANTHER" id="PTHR28650:SF1">
    <property type="entry name" value="PHOSPHATIDYLINOSITOL-GLYCAN BIOSYNTHESIS CLASS X PROTEIN"/>
    <property type="match status" value="1"/>
</dbReference>
<evidence type="ECO:0000256" key="6">
    <source>
        <dbReference type="ARBA" id="ARBA00022824"/>
    </source>
</evidence>
<dbReference type="GO" id="GO:0006506">
    <property type="term" value="P:GPI anchor biosynthetic process"/>
    <property type="evidence" value="ECO:0007669"/>
    <property type="project" value="UniProtKB-UniPathway"/>
</dbReference>
<comment type="pathway">
    <text evidence="2 10">Glycolipid biosynthesis; glycosylphosphatidylinositol-anchor biosynthesis.</text>
</comment>
<dbReference type="GO" id="GO:0005789">
    <property type="term" value="C:endoplasmic reticulum membrane"/>
    <property type="evidence" value="ECO:0007669"/>
    <property type="project" value="UniProtKB-SubCell"/>
</dbReference>
<evidence type="ECO:0000256" key="3">
    <source>
        <dbReference type="ARBA" id="ARBA00010345"/>
    </source>
</evidence>
<keyword evidence="7 10" id="KW-1133">Transmembrane helix</keyword>
<feature type="transmembrane region" description="Helical" evidence="10">
    <location>
        <begin position="211"/>
        <end position="231"/>
    </location>
</feature>
<dbReference type="STRING" id="37653.A0A0L8FK63"/>
<sequence length="245" mass="27837">MSLFGLFTLYKFNIKSSLFVFIGLIEILVVYASARCSLSVSLNKNGFHREMVYTVSIILPRYLTTTQCKSALEMTLPAGAYLDPNQINNLKRSEVLFDSPVDVEAPEHVSSNQTILVYTDLQPVTQNEFTAEIVLPVHLRYHQSEHSKPFKTIHFKTPDTIFIDCLDGMYTTYELQCSQTNYNICTWTKLKCQCRVSSTQAIIPVGNLDHLLIVAVITTLTTICGTIFLLYQLKSQFYKINPNIL</sequence>
<dbReference type="EMBL" id="KQ429904">
    <property type="protein sequence ID" value="KOF64952.1"/>
    <property type="molecule type" value="Genomic_DNA"/>
</dbReference>
<dbReference type="SMART" id="SM00780">
    <property type="entry name" value="PIG-X"/>
    <property type="match status" value="1"/>
</dbReference>
<evidence type="ECO:0000256" key="7">
    <source>
        <dbReference type="ARBA" id="ARBA00022989"/>
    </source>
</evidence>
<comment type="subcellular location">
    <subcellularLocation>
        <location evidence="1 10">Endoplasmic reticulum membrane</location>
        <topology evidence="1 10">Single-pass membrane protein</topology>
    </subcellularLocation>
</comment>
<dbReference type="InterPro" id="IPR040039">
    <property type="entry name" value="PIGX"/>
</dbReference>
<evidence type="ECO:0000256" key="4">
    <source>
        <dbReference type="ARBA" id="ARBA00022502"/>
    </source>
</evidence>